<accession>A0A1W9KQD2</accession>
<dbReference type="InterPro" id="IPR003607">
    <property type="entry name" value="HD/PDEase_dom"/>
</dbReference>
<dbReference type="EMBL" id="MTEI01000017">
    <property type="protein sequence ID" value="OQW86420.1"/>
    <property type="molecule type" value="Genomic_DNA"/>
</dbReference>
<dbReference type="InterPro" id="IPR013976">
    <property type="entry name" value="HDOD"/>
</dbReference>
<dbReference type="NCBIfam" id="TIGR00277">
    <property type="entry name" value="HDIG"/>
    <property type="match status" value="1"/>
</dbReference>
<dbReference type="PROSITE" id="PS51833">
    <property type="entry name" value="HDOD"/>
    <property type="match status" value="1"/>
</dbReference>
<dbReference type="Gene3D" id="1.10.3210.10">
    <property type="entry name" value="Hypothetical protein af1432"/>
    <property type="match status" value="1"/>
</dbReference>
<dbReference type="PANTHER" id="PTHR33525">
    <property type="match status" value="1"/>
</dbReference>
<feature type="domain" description="HDOD" evidence="1">
    <location>
        <begin position="19"/>
        <end position="216"/>
    </location>
</feature>
<dbReference type="InterPro" id="IPR052340">
    <property type="entry name" value="RNase_Y/CdgJ"/>
</dbReference>
<dbReference type="Pfam" id="PF08668">
    <property type="entry name" value="HDOD"/>
    <property type="match status" value="1"/>
</dbReference>
<dbReference type="CDD" id="cd00077">
    <property type="entry name" value="HDc"/>
    <property type="match status" value="1"/>
</dbReference>
<reference evidence="2 3" key="1">
    <citation type="submission" date="2017-01" db="EMBL/GenBank/DDBJ databases">
        <title>Novel large sulfur bacteria in the metagenomes of groundwater-fed chemosynthetic microbial mats in the Lake Huron basin.</title>
        <authorList>
            <person name="Sharrar A.M."/>
            <person name="Flood B.E."/>
            <person name="Bailey J.V."/>
            <person name="Jones D.S."/>
            <person name="Biddanda B."/>
            <person name="Ruberg S.A."/>
            <person name="Marcus D.N."/>
            <person name="Dick G.J."/>
        </authorList>
    </citation>
    <scope>NUCLEOTIDE SEQUENCE [LARGE SCALE GENOMIC DNA]</scope>
    <source>
        <strain evidence="2">A7</strain>
    </source>
</reference>
<evidence type="ECO:0000313" key="3">
    <source>
        <dbReference type="Proteomes" id="UP000192505"/>
    </source>
</evidence>
<gene>
    <name evidence="2" type="ORF">BWK72_17565</name>
</gene>
<comment type="caution">
    <text evidence="2">The sequence shown here is derived from an EMBL/GenBank/DDBJ whole genome shotgun (WGS) entry which is preliminary data.</text>
</comment>
<protein>
    <recommendedName>
        <fullName evidence="1">HDOD domain-containing protein</fullName>
    </recommendedName>
</protein>
<name>A0A1W9KQD2_9BURK</name>
<evidence type="ECO:0000313" key="2">
    <source>
        <dbReference type="EMBL" id="OQW86420.1"/>
    </source>
</evidence>
<dbReference type="AlphaFoldDB" id="A0A1W9KQD2"/>
<dbReference type="Proteomes" id="UP000192505">
    <property type="component" value="Unassembled WGS sequence"/>
</dbReference>
<evidence type="ECO:0000259" key="1">
    <source>
        <dbReference type="PROSITE" id="PS51833"/>
    </source>
</evidence>
<proteinExistence type="predicted"/>
<dbReference type="SUPFAM" id="SSF109604">
    <property type="entry name" value="HD-domain/PDEase-like"/>
    <property type="match status" value="1"/>
</dbReference>
<dbReference type="SMART" id="SM00471">
    <property type="entry name" value="HDc"/>
    <property type="match status" value="1"/>
</dbReference>
<dbReference type="InterPro" id="IPR006675">
    <property type="entry name" value="HDIG_dom"/>
</dbReference>
<sequence length="294" mass="31867">MMSRAPVTRDEVIRRSRLMPSFPGIVNEILATLDDPGANLNALVRCINLDPVITARVLSVANMAATRGRRDAQVSNIYTATSLIGMGKVRSIALISSLGNFMQSTALPPLPSAFWEHSVAISVCAEELANHVSVPVNADAALIAGLLHDIGQLWLHALDAQATRDCWQQSTTGQQDIVALEQQVFGVDHATIGAWLAEHWQLSPSITTAIQHHHNPDAALAQPLVALVHVAEVLGNALDLGHRARNRVTYISSAACEQLELVWDDSIRPLFGRIEARSRHANQFFSPAERSAAP</sequence>
<dbReference type="PANTHER" id="PTHR33525:SF3">
    <property type="entry name" value="RIBONUCLEASE Y"/>
    <property type="match status" value="1"/>
</dbReference>
<organism evidence="2 3">
    <name type="scientific">Rhodoferax ferrireducens</name>
    <dbReference type="NCBI Taxonomy" id="192843"/>
    <lineage>
        <taxon>Bacteria</taxon>
        <taxon>Pseudomonadati</taxon>
        <taxon>Pseudomonadota</taxon>
        <taxon>Betaproteobacteria</taxon>
        <taxon>Burkholderiales</taxon>
        <taxon>Comamonadaceae</taxon>
        <taxon>Rhodoferax</taxon>
    </lineage>
</organism>